<dbReference type="GO" id="GO:0016874">
    <property type="term" value="F:ligase activity"/>
    <property type="evidence" value="ECO:0007669"/>
    <property type="project" value="UniProtKB-KW"/>
</dbReference>
<proteinExistence type="predicted"/>
<feature type="transmembrane region" description="Helical" evidence="5">
    <location>
        <begin position="199"/>
        <end position="217"/>
    </location>
</feature>
<feature type="transmembrane region" description="Helical" evidence="5">
    <location>
        <begin position="311"/>
        <end position="330"/>
    </location>
</feature>
<evidence type="ECO:0000256" key="5">
    <source>
        <dbReference type="SAM" id="Phobius"/>
    </source>
</evidence>
<dbReference type="InterPro" id="IPR051533">
    <property type="entry name" value="WaaL-like"/>
</dbReference>
<keyword evidence="3 5" id="KW-1133">Transmembrane helix</keyword>
<feature type="domain" description="O-antigen ligase-related" evidence="6">
    <location>
        <begin position="165"/>
        <end position="316"/>
    </location>
</feature>
<comment type="subcellular location">
    <subcellularLocation>
        <location evidence="1">Membrane</location>
        <topology evidence="1">Multi-pass membrane protein</topology>
    </subcellularLocation>
</comment>
<feature type="transmembrane region" description="Helical" evidence="5">
    <location>
        <begin position="131"/>
        <end position="151"/>
    </location>
</feature>
<dbReference type="Proteomes" id="UP001595952">
    <property type="component" value="Unassembled WGS sequence"/>
</dbReference>
<reference evidence="8" key="1">
    <citation type="journal article" date="2019" name="Int. J. Syst. Evol. Microbiol.">
        <title>The Global Catalogue of Microorganisms (GCM) 10K type strain sequencing project: providing services to taxonomists for standard genome sequencing and annotation.</title>
        <authorList>
            <consortium name="The Broad Institute Genomics Platform"/>
            <consortium name="The Broad Institute Genome Sequencing Center for Infectious Disease"/>
            <person name="Wu L."/>
            <person name="Ma J."/>
        </authorList>
    </citation>
    <scope>NUCLEOTIDE SEQUENCE [LARGE SCALE GENOMIC DNA]</scope>
    <source>
        <strain evidence="8">CCUG 55995</strain>
    </source>
</reference>
<gene>
    <name evidence="7" type="ORF">ACFO0D_16800</name>
</gene>
<feature type="transmembrane region" description="Helical" evidence="5">
    <location>
        <begin position="15"/>
        <end position="38"/>
    </location>
</feature>
<feature type="transmembrane region" description="Helical" evidence="5">
    <location>
        <begin position="102"/>
        <end position="119"/>
    </location>
</feature>
<feature type="transmembrane region" description="Helical" evidence="5">
    <location>
        <begin position="163"/>
        <end position="193"/>
    </location>
</feature>
<keyword evidence="8" id="KW-1185">Reference proteome</keyword>
<evidence type="ECO:0000259" key="6">
    <source>
        <dbReference type="Pfam" id="PF04932"/>
    </source>
</evidence>
<evidence type="ECO:0000313" key="7">
    <source>
        <dbReference type="EMBL" id="MFC4639988.1"/>
    </source>
</evidence>
<dbReference type="EMBL" id="JBHSEI010000011">
    <property type="protein sequence ID" value="MFC4639988.1"/>
    <property type="molecule type" value="Genomic_DNA"/>
</dbReference>
<keyword evidence="7" id="KW-0436">Ligase</keyword>
<accession>A0ABV9ICE3</accession>
<organism evidence="7 8">
    <name type="scientific">Deinococcus hohokamensis</name>
    <dbReference type="NCBI Taxonomy" id="309883"/>
    <lineage>
        <taxon>Bacteria</taxon>
        <taxon>Thermotogati</taxon>
        <taxon>Deinococcota</taxon>
        <taxon>Deinococci</taxon>
        <taxon>Deinococcales</taxon>
        <taxon>Deinococcaceae</taxon>
        <taxon>Deinococcus</taxon>
    </lineage>
</organism>
<sequence>MPLPIEANKARRPPVWATLWLALLPVAYVVSPLALFALGHLRMWPRAAWWVMGFYALSQQLPALVAPEPLLASLLAAARTLLLLGMMGIGMALHDTQRLKPLVWGLAVTALIAVGYTFLRGADLIRLRPEHPYFTTVSLGLVGTVGLWLILFTGGRLIWRVPLGALFAGTLLFSGSRGPLLAALVGTVVALSVRFNKRTLGGALAAAALLAGGLWWAQQQDLGAVTRLLSIESSGRDLIWADTVSVIRSEPISGVGSYLLGSALSSPDQPCQLWSNRGDPQPCPQWLAPLGNPWRTAHNFTFQQLAETGPLGLLGLFVLVGTVLAATLTSRDPLSLAVVTGLLTASLTDVTVLVPSPFFAELFWMVAGLQLARLPQVRLTAVSAVLPTLLALSLPTLVLLTPAPQSLFPPVALTFLNAPQRVAGPSYTLYAQFRGPKGVYRVSVHSCAPACVTLVTAQMQIQNSESDVLTLPLQLRRISRQELQLRLYPAESTFDPRPLAQKQWIVRGAGP</sequence>
<feature type="transmembrane region" description="Helical" evidence="5">
    <location>
        <begin position="350"/>
        <end position="372"/>
    </location>
</feature>
<dbReference type="PANTHER" id="PTHR37422">
    <property type="entry name" value="TEICHURONIC ACID BIOSYNTHESIS PROTEIN TUAE"/>
    <property type="match status" value="1"/>
</dbReference>
<feature type="transmembrane region" description="Helical" evidence="5">
    <location>
        <begin position="47"/>
        <end position="65"/>
    </location>
</feature>
<feature type="transmembrane region" description="Helical" evidence="5">
    <location>
        <begin position="379"/>
        <end position="400"/>
    </location>
</feature>
<evidence type="ECO:0000256" key="2">
    <source>
        <dbReference type="ARBA" id="ARBA00022692"/>
    </source>
</evidence>
<dbReference type="Pfam" id="PF04932">
    <property type="entry name" value="Wzy_C"/>
    <property type="match status" value="1"/>
</dbReference>
<feature type="transmembrane region" description="Helical" evidence="5">
    <location>
        <begin position="71"/>
        <end position="90"/>
    </location>
</feature>
<comment type="caution">
    <text evidence="7">The sequence shown here is derived from an EMBL/GenBank/DDBJ whole genome shotgun (WGS) entry which is preliminary data.</text>
</comment>
<keyword evidence="4 5" id="KW-0472">Membrane</keyword>
<evidence type="ECO:0000256" key="1">
    <source>
        <dbReference type="ARBA" id="ARBA00004141"/>
    </source>
</evidence>
<dbReference type="InterPro" id="IPR007016">
    <property type="entry name" value="O-antigen_ligase-rel_domated"/>
</dbReference>
<dbReference type="RefSeq" id="WP_380062973.1">
    <property type="nucleotide sequence ID" value="NZ_JBHSEI010000011.1"/>
</dbReference>
<evidence type="ECO:0000313" key="8">
    <source>
        <dbReference type="Proteomes" id="UP001595952"/>
    </source>
</evidence>
<evidence type="ECO:0000256" key="3">
    <source>
        <dbReference type="ARBA" id="ARBA00022989"/>
    </source>
</evidence>
<dbReference type="PANTHER" id="PTHR37422:SF13">
    <property type="entry name" value="LIPOPOLYSACCHARIDE BIOSYNTHESIS PROTEIN PA4999-RELATED"/>
    <property type="match status" value="1"/>
</dbReference>
<protein>
    <submittedName>
        <fullName evidence="7">O-antigen ligase family protein</fullName>
    </submittedName>
</protein>
<keyword evidence="2 5" id="KW-0812">Transmembrane</keyword>
<evidence type="ECO:0000256" key="4">
    <source>
        <dbReference type="ARBA" id="ARBA00023136"/>
    </source>
</evidence>
<name>A0ABV9ICE3_9DEIO</name>